<feature type="transmembrane region" description="Helical" evidence="2">
    <location>
        <begin position="85"/>
        <end position="105"/>
    </location>
</feature>
<dbReference type="KEGG" id="lvi:G7068_12590"/>
<keyword evidence="2" id="KW-0812">Transmembrane</keyword>
<dbReference type="EMBL" id="CP049863">
    <property type="protein sequence ID" value="QIK63942.1"/>
    <property type="molecule type" value="Genomic_DNA"/>
</dbReference>
<evidence type="ECO:0000256" key="1">
    <source>
        <dbReference type="SAM" id="MobiDB-lite"/>
    </source>
</evidence>
<keyword evidence="2" id="KW-1133">Transmembrane helix</keyword>
<organism evidence="3 4">
    <name type="scientific">Leucobacter viscericola</name>
    <dbReference type="NCBI Taxonomy" id="2714935"/>
    <lineage>
        <taxon>Bacteria</taxon>
        <taxon>Bacillati</taxon>
        <taxon>Actinomycetota</taxon>
        <taxon>Actinomycetes</taxon>
        <taxon>Micrococcales</taxon>
        <taxon>Microbacteriaceae</taxon>
        <taxon>Leucobacter</taxon>
    </lineage>
</organism>
<sequence>MTRTSSSDLERFPRQDDASRDSPTASLVRSAMAAGESMLNDGTGGLTRGSSKSPFTKPVAIAMGSVITLVGLSNGVPRLGTDENLVGIVILVSCSVLALLAFGMIPQRAPQGSFRLINATVMTRAEQPTADSWVHLASTRAMRITLILGFFLGSLSLLAMAVYAFLQGIGVVSKPNSSTNSSFLIVISVIVAAVGCLGVWISSLLVGRRLRNGSFGTRPSGVALGETSVAVRVPGKNIEIPWVQIKRVEPVIVPTRNAEDFSMIRLALMPGGMITERAQMLATDGYQVPTDALYTALRWYHAHPEARRELGRVEGQQRLQAWCDQAVS</sequence>
<feature type="transmembrane region" description="Helical" evidence="2">
    <location>
        <begin position="144"/>
        <end position="165"/>
    </location>
</feature>
<keyword evidence="4" id="KW-1185">Reference proteome</keyword>
<accession>A0A6G7XHF3</accession>
<evidence type="ECO:0000313" key="3">
    <source>
        <dbReference type="EMBL" id="QIK63942.1"/>
    </source>
</evidence>
<dbReference type="RefSeq" id="WP_166292282.1">
    <property type="nucleotide sequence ID" value="NZ_CP049863.1"/>
</dbReference>
<gene>
    <name evidence="3" type="ORF">G7068_12590</name>
</gene>
<feature type="transmembrane region" description="Helical" evidence="2">
    <location>
        <begin position="55"/>
        <end position="73"/>
    </location>
</feature>
<evidence type="ECO:0000313" key="4">
    <source>
        <dbReference type="Proteomes" id="UP000502677"/>
    </source>
</evidence>
<evidence type="ECO:0000256" key="2">
    <source>
        <dbReference type="SAM" id="Phobius"/>
    </source>
</evidence>
<feature type="transmembrane region" description="Helical" evidence="2">
    <location>
        <begin position="185"/>
        <end position="206"/>
    </location>
</feature>
<feature type="compositionally biased region" description="Basic and acidic residues" evidence="1">
    <location>
        <begin position="8"/>
        <end position="20"/>
    </location>
</feature>
<reference evidence="3 4" key="1">
    <citation type="submission" date="2020-03" db="EMBL/GenBank/DDBJ databases">
        <title>Leucobacter sp. nov., isolated from beetles.</title>
        <authorList>
            <person name="Hyun D.-W."/>
            <person name="Bae J.-W."/>
        </authorList>
    </citation>
    <scope>NUCLEOTIDE SEQUENCE [LARGE SCALE GENOMIC DNA]</scope>
    <source>
        <strain evidence="3 4">HDW9C</strain>
    </source>
</reference>
<feature type="region of interest" description="Disordered" evidence="1">
    <location>
        <begin position="1"/>
        <end position="25"/>
    </location>
</feature>
<dbReference type="AlphaFoldDB" id="A0A6G7XHF3"/>
<keyword evidence="2" id="KW-0472">Membrane</keyword>
<dbReference type="Proteomes" id="UP000502677">
    <property type="component" value="Chromosome"/>
</dbReference>
<protein>
    <submittedName>
        <fullName evidence="3">Tetraspanin family protein</fullName>
    </submittedName>
</protein>
<proteinExistence type="predicted"/>
<name>A0A6G7XHF3_9MICO</name>